<organism evidence="9 10">
    <name type="scientific">Cercophora samala</name>
    <dbReference type="NCBI Taxonomy" id="330535"/>
    <lineage>
        <taxon>Eukaryota</taxon>
        <taxon>Fungi</taxon>
        <taxon>Dikarya</taxon>
        <taxon>Ascomycota</taxon>
        <taxon>Pezizomycotina</taxon>
        <taxon>Sordariomycetes</taxon>
        <taxon>Sordariomycetidae</taxon>
        <taxon>Sordariales</taxon>
        <taxon>Lasiosphaeriaceae</taxon>
        <taxon>Cercophora</taxon>
    </lineage>
</organism>
<evidence type="ECO:0000256" key="2">
    <source>
        <dbReference type="ARBA" id="ARBA00022692"/>
    </source>
</evidence>
<feature type="transmembrane region" description="Helical" evidence="7">
    <location>
        <begin position="241"/>
        <end position="261"/>
    </location>
</feature>
<evidence type="ECO:0000313" key="10">
    <source>
        <dbReference type="Proteomes" id="UP001174997"/>
    </source>
</evidence>
<protein>
    <recommendedName>
        <fullName evidence="8">Rhodopsin domain-containing protein</fullName>
    </recommendedName>
</protein>
<comment type="caution">
    <text evidence="9">The sequence shown here is derived from an EMBL/GenBank/DDBJ whole genome shotgun (WGS) entry which is preliminary data.</text>
</comment>
<dbReference type="Pfam" id="PF20684">
    <property type="entry name" value="Fung_rhodopsin"/>
    <property type="match status" value="1"/>
</dbReference>
<feature type="transmembrane region" description="Helical" evidence="7">
    <location>
        <begin position="163"/>
        <end position="191"/>
    </location>
</feature>
<evidence type="ECO:0000259" key="8">
    <source>
        <dbReference type="Pfam" id="PF20684"/>
    </source>
</evidence>
<proteinExistence type="inferred from homology"/>
<keyword evidence="10" id="KW-1185">Reference proteome</keyword>
<name>A0AA39Z8Y9_9PEZI</name>
<dbReference type="PANTHER" id="PTHR33048">
    <property type="entry name" value="PTH11-LIKE INTEGRAL MEMBRANE PROTEIN (AFU_ORTHOLOGUE AFUA_5G11245)"/>
    <property type="match status" value="1"/>
</dbReference>
<comment type="similarity">
    <text evidence="5">Belongs to the SAT4 family.</text>
</comment>
<feature type="region of interest" description="Disordered" evidence="6">
    <location>
        <begin position="343"/>
        <end position="380"/>
    </location>
</feature>
<evidence type="ECO:0000256" key="5">
    <source>
        <dbReference type="ARBA" id="ARBA00038359"/>
    </source>
</evidence>
<dbReference type="GO" id="GO:0016020">
    <property type="term" value="C:membrane"/>
    <property type="evidence" value="ECO:0007669"/>
    <property type="project" value="UniProtKB-SubCell"/>
</dbReference>
<keyword evidence="4 7" id="KW-0472">Membrane</keyword>
<dbReference type="Proteomes" id="UP001174997">
    <property type="component" value="Unassembled WGS sequence"/>
</dbReference>
<dbReference type="AlphaFoldDB" id="A0AA39Z8Y9"/>
<dbReference type="InterPro" id="IPR049326">
    <property type="entry name" value="Rhodopsin_dom_fungi"/>
</dbReference>
<dbReference type="EMBL" id="JAULSY010000096">
    <property type="protein sequence ID" value="KAK0666028.1"/>
    <property type="molecule type" value="Genomic_DNA"/>
</dbReference>
<feature type="transmembrane region" description="Helical" evidence="7">
    <location>
        <begin position="44"/>
        <end position="67"/>
    </location>
</feature>
<evidence type="ECO:0000256" key="1">
    <source>
        <dbReference type="ARBA" id="ARBA00004141"/>
    </source>
</evidence>
<reference evidence="9" key="1">
    <citation type="submission" date="2023-06" db="EMBL/GenBank/DDBJ databases">
        <title>Genome-scale phylogeny and comparative genomics of the fungal order Sordariales.</title>
        <authorList>
            <consortium name="Lawrence Berkeley National Laboratory"/>
            <person name="Hensen N."/>
            <person name="Bonometti L."/>
            <person name="Westerberg I."/>
            <person name="Brannstrom I.O."/>
            <person name="Guillou S."/>
            <person name="Cros-Aarteil S."/>
            <person name="Calhoun S."/>
            <person name="Haridas S."/>
            <person name="Kuo A."/>
            <person name="Mondo S."/>
            <person name="Pangilinan J."/>
            <person name="Riley R."/>
            <person name="Labutti K."/>
            <person name="Andreopoulos B."/>
            <person name="Lipzen A."/>
            <person name="Chen C."/>
            <person name="Yanf M."/>
            <person name="Daum C."/>
            <person name="Ng V."/>
            <person name="Clum A."/>
            <person name="Steindorff A."/>
            <person name="Ohm R."/>
            <person name="Martin F."/>
            <person name="Silar P."/>
            <person name="Natvig D."/>
            <person name="Lalanne C."/>
            <person name="Gautier V."/>
            <person name="Ament-Velasquez S.L."/>
            <person name="Kruys A."/>
            <person name="Hutchinson M.I."/>
            <person name="Powell A.J."/>
            <person name="Barry K."/>
            <person name="Miller A.N."/>
            <person name="Grigoriev I.V."/>
            <person name="Debuchy R."/>
            <person name="Gladieux P."/>
            <person name="Thoren M.H."/>
            <person name="Johannesson H."/>
        </authorList>
    </citation>
    <scope>NUCLEOTIDE SEQUENCE</scope>
    <source>
        <strain evidence="9">CBS 307.81</strain>
    </source>
</reference>
<accession>A0AA39Z8Y9</accession>
<evidence type="ECO:0000256" key="3">
    <source>
        <dbReference type="ARBA" id="ARBA00022989"/>
    </source>
</evidence>
<keyword evidence="3 7" id="KW-1133">Transmembrane helix</keyword>
<feature type="transmembrane region" description="Helical" evidence="7">
    <location>
        <begin position="12"/>
        <end position="32"/>
    </location>
</feature>
<keyword evidence="2 7" id="KW-0812">Transmembrane</keyword>
<evidence type="ECO:0000256" key="6">
    <source>
        <dbReference type="SAM" id="MobiDB-lite"/>
    </source>
</evidence>
<dbReference type="InterPro" id="IPR052337">
    <property type="entry name" value="SAT4-like"/>
</dbReference>
<feature type="transmembrane region" description="Helical" evidence="7">
    <location>
        <begin position="87"/>
        <end position="110"/>
    </location>
</feature>
<evidence type="ECO:0000313" key="9">
    <source>
        <dbReference type="EMBL" id="KAK0666028.1"/>
    </source>
</evidence>
<evidence type="ECO:0000256" key="4">
    <source>
        <dbReference type="ARBA" id="ARBA00023136"/>
    </source>
</evidence>
<feature type="transmembrane region" description="Helical" evidence="7">
    <location>
        <begin position="203"/>
        <end position="221"/>
    </location>
</feature>
<gene>
    <name evidence="9" type="ORF">QBC41DRAFT_281698</name>
</gene>
<feature type="domain" description="Rhodopsin" evidence="8">
    <location>
        <begin position="28"/>
        <end position="266"/>
    </location>
</feature>
<evidence type="ECO:0000256" key="7">
    <source>
        <dbReference type="SAM" id="Phobius"/>
    </source>
</evidence>
<feature type="transmembrane region" description="Helical" evidence="7">
    <location>
        <begin position="122"/>
        <end position="143"/>
    </location>
</feature>
<sequence>MSDVPNRGPAIFAVNTTGAVLAGVTCLLRCYVRTKVVKGFGLDDWLMAAATVAYIAFCSFSNVGVSYGTGRHKEDVDPDDYKIAMNRWYYCYLLYAWSMILVKLSIGYFLLRVTITRLHKWIIYAAGAITCVSCLTFFFLAMFQCYPISFFWNKDQDGKCINMNILTALGIVYSIMSVITDLTYALLPAWVVAHLNMEKKSKMAVIGLMGMGCVASAAVIVRGPYLRHMGSEDFLWDTAPIAIWSSVEATLAITAGCLACLQPLVKMIGVKLGLAAFTTASRSGGRGSNLKMTGDISVRRSFTRRTDLFSSAHYREQQAAGELKLQPGVSGYTAKCYGNTSQEELRPVTKDTDATLRGDRDTESKDSINGVDKAKERESV</sequence>
<comment type="subcellular location">
    <subcellularLocation>
        <location evidence="1">Membrane</location>
        <topology evidence="1">Multi-pass membrane protein</topology>
    </subcellularLocation>
</comment>
<dbReference type="PANTHER" id="PTHR33048:SF96">
    <property type="entry name" value="INTEGRAL MEMBRANE PROTEIN"/>
    <property type="match status" value="1"/>
</dbReference>